<feature type="region of interest" description="Disordered" evidence="1">
    <location>
        <begin position="117"/>
        <end position="148"/>
    </location>
</feature>
<feature type="region of interest" description="Disordered" evidence="1">
    <location>
        <begin position="51"/>
        <end position="73"/>
    </location>
</feature>
<accession>A0A2N9I2N7</accession>
<feature type="domain" description="DUF7086" evidence="2">
    <location>
        <begin position="170"/>
        <end position="302"/>
    </location>
</feature>
<dbReference type="EMBL" id="OIVN01004591">
    <property type="protein sequence ID" value="SPD18260.1"/>
    <property type="molecule type" value="Genomic_DNA"/>
</dbReference>
<dbReference type="InterPro" id="IPR055513">
    <property type="entry name" value="DUF7086"/>
</dbReference>
<protein>
    <recommendedName>
        <fullName evidence="2">DUF7086 domain-containing protein</fullName>
    </recommendedName>
</protein>
<feature type="compositionally biased region" description="Pro residues" evidence="1">
    <location>
        <begin position="58"/>
        <end position="72"/>
    </location>
</feature>
<evidence type="ECO:0000313" key="3">
    <source>
        <dbReference type="EMBL" id="SPD18260.1"/>
    </source>
</evidence>
<gene>
    <name evidence="3" type="ORF">FSB_LOCUS46142</name>
</gene>
<dbReference type="PANTHER" id="PTHR34272">
    <property type="entry name" value="EXPRESSED PROTEIN"/>
    <property type="match status" value="1"/>
</dbReference>
<evidence type="ECO:0000256" key="1">
    <source>
        <dbReference type="SAM" id="MobiDB-lite"/>
    </source>
</evidence>
<organism evidence="3">
    <name type="scientific">Fagus sylvatica</name>
    <name type="common">Beechnut</name>
    <dbReference type="NCBI Taxonomy" id="28930"/>
    <lineage>
        <taxon>Eukaryota</taxon>
        <taxon>Viridiplantae</taxon>
        <taxon>Streptophyta</taxon>
        <taxon>Embryophyta</taxon>
        <taxon>Tracheophyta</taxon>
        <taxon>Spermatophyta</taxon>
        <taxon>Magnoliopsida</taxon>
        <taxon>eudicotyledons</taxon>
        <taxon>Gunneridae</taxon>
        <taxon>Pentapetalae</taxon>
        <taxon>rosids</taxon>
        <taxon>fabids</taxon>
        <taxon>Fagales</taxon>
        <taxon>Fagaceae</taxon>
        <taxon>Fagus</taxon>
    </lineage>
</organism>
<dbReference type="AlphaFoldDB" id="A0A2N9I2N7"/>
<evidence type="ECO:0000259" key="2">
    <source>
        <dbReference type="Pfam" id="PF23324"/>
    </source>
</evidence>
<dbReference type="Pfam" id="PF23324">
    <property type="entry name" value="DUF7086"/>
    <property type="match status" value="1"/>
</dbReference>
<proteinExistence type="predicted"/>
<dbReference type="PANTHER" id="PTHR34272:SF1">
    <property type="entry name" value="EXPRESSED PROTEIN"/>
    <property type="match status" value="1"/>
</dbReference>
<sequence length="308" mass="35321">MMNGEDNNNNDQEINRKIKHNNQDFLFRLQQLNEEDDFLALSLSNCSKKPRLISPVRQPSPPPQPSQPPSPPLAETLAIQELLSQTPSEFPLQFSPTHPLYMPPFIASAPLQQSSASAPLVYPRQETATTSRPLRPRRNPTQVPRAGRSATVPALFPWATTLRATVHDMHYLLSKQIVSITGEVICNRCDRKYEIEFNLKEKFEEIGHFIWQNKSTMRDRAPDVWTNPVLPTCKFCKQENSLKPVIAAKKKAINWLFLLLGQMLGCCTLEQLKYFCKHTKNHRTGAKDRVLYLTYLALCKQLDPKWPF</sequence>
<name>A0A2N9I2N7_FAGSY</name>
<reference evidence="3" key="1">
    <citation type="submission" date="2018-02" db="EMBL/GenBank/DDBJ databases">
        <authorList>
            <person name="Cohen D.B."/>
            <person name="Kent A.D."/>
        </authorList>
    </citation>
    <scope>NUCLEOTIDE SEQUENCE</scope>
</reference>